<name>A0ABQ5A7Y6_9ASTR</name>
<evidence type="ECO:0000313" key="3">
    <source>
        <dbReference type="Proteomes" id="UP001151760"/>
    </source>
</evidence>
<accession>A0ABQ5A7Y6</accession>
<evidence type="ECO:0000313" key="2">
    <source>
        <dbReference type="EMBL" id="GJS97240.1"/>
    </source>
</evidence>
<reference evidence="2" key="2">
    <citation type="submission" date="2022-01" db="EMBL/GenBank/DDBJ databases">
        <authorList>
            <person name="Yamashiro T."/>
            <person name="Shiraishi A."/>
            <person name="Satake H."/>
            <person name="Nakayama K."/>
        </authorList>
    </citation>
    <scope>NUCLEOTIDE SEQUENCE</scope>
</reference>
<dbReference type="EMBL" id="BQNB010011946">
    <property type="protein sequence ID" value="GJS97240.1"/>
    <property type="molecule type" value="Genomic_DNA"/>
</dbReference>
<dbReference type="Proteomes" id="UP001151760">
    <property type="component" value="Unassembled WGS sequence"/>
</dbReference>
<reference evidence="2" key="1">
    <citation type="journal article" date="2022" name="Int. J. Mol. Sci.">
        <title>Draft Genome of Tanacetum Coccineum: Genomic Comparison of Closely Related Tanacetum-Family Plants.</title>
        <authorList>
            <person name="Yamashiro T."/>
            <person name="Shiraishi A."/>
            <person name="Nakayama K."/>
            <person name="Satake H."/>
        </authorList>
    </citation>
    <scope>NUCLEOTIDE SEQUENCE</scope>
</reference>
<comment type="caution">
    <text evidence="2">The sequence shown here is derived from an EMBL/GenBank/DDBJ whole genome shotgun (WGS) entry which is preliminary data.</text>
</comment>
<evidence type="ECO:0000256" key="1">
    <source>
        <dbReference type="SAM" id="MobiDB-lite"/>
    </source>
</evidence>
<proteinExistence type="predicted"/>
<protein>
    <submittedName>
        <fullName evidence="2">Uncharacterized protein</fullName>
    </submittedName>
</protein>
<sequence length="272" mass="30981">MASNDNDSDAEYALSRLLQMGTVAEYQKEFEILVEETEARFEVIAEKEQNIKEKVDTTLSLPSEEASPVVIGPLDASKDTLLFLRSEDPNFKIQETGVKYVRALNVNLKKTLILRDCAEALYENFLDYFRYCVSEPVVNDSNVECEPKVWSNAPIIEEYESDSEDKYVSILTKEHETPSFANKQVKTPRANVKNPSTHSQKPKVDKKELGYGFTVRARFVCGSLNHLIRDCDFHEKRMARKAELNNGLRTMIIPHRAFKGLKELLIVDVPGT</sequence>
<feature type="region of interest" description="Disordered" evidence="1">
    <location>
        <begin position="180"/>
        <end position="204"/>
    </location>
</feature>
<organism evidence="2 3">
    <name type="scientific">Tanacetum coccineum</name>
    <dbReference type="NCBI Taxonomy" id="301880"/>
    <lineage>
        <taxon>Eukaryota</taxon>
        <taxon>Viridiplantae</taxon>
        <taxon>Streptophyta</taxon>
        <taxon>Embryophyta</taxon>
        <taxon>Tracheophyta</taxon>
        <taxon>Spermatophyta</taxon>
        <taxon>Magnoliopsida</taxon>
        <taxon>eudicotyledons</taxon>
        <taxon>Gunneridae</taxon>
        <taxon>Pentapetalae</taxon>
        <taxon>asterids</taxon>
        <taxon>campanulids</taxon>
        <taxon>Asterales</taxon>
        <taxon>Asteraceae</taxon>
        <taxon>Asteroideae</taxon>
        <taxon>Anthemideae</taxon>
        <taxon>Anthemidinae</taxon>
        <taxon>Tanacetum</taxon>
    </lineage>
</organism>
<keyword evidence="3" id="KW-1185">Reference proteome</keyword>
<gene>
    <name evidence="2" type="ORF">Tco_0804208</name>
</gene>